<evidence type="ECO:0000256" key="2">
    <source>
        <dbReference type="PROSITE-ProRule" id="PRU00335"/>
    </source>
</evidence>
<dbReference type="InterPro" id="IPR050624">
    <property type="entry name" value="HTH-type_Tx_Regulator"/>
</dbReference>
<dbReference type="InterPro" id="IPR039532">
    <property type="entry name" value="TetR_C_Firmicutes"/>
</dbReference>
<dbReference type="PROSITE" id="PS50977">
    <property type="entry name" value="HTH_TETR_2"/>
    <property type="match status" value="1"/>
</dbReference>
<organism evidence="4 5">
    <name type="scientific">Staphylococcus lutrae</name>
    <dbReference type="NCBI Taxonomy" id="155085"/>
    <lineage>
        <taxon>Bacteria</taxon>
        <taxon>Bacillati</taxon>
        <taxon>Bacillota</taxon>
        <taxon>Bacilli</taxon>
        <taxon>Bacillales</taxon>
        <taxon>Staphylococcaceae</taxon>
        <taxon>Staphylococcus</taxon>
    </lineage>
</organism>
<sequence length="187" mass="22236">MVKTKSKARRRIVKAMIKLLKTESFEAITIKQICAESGVHRSTFYAQFEDKYQLFNLLIRYHMAKYEKLMQSTSKVIGTYPLVESKRRIIKTFRILFKYLERHRTFFTAILVTRPQLHVIRQFLHFTNEAYESLLAQLPKMHQPHYFIHYTIGGELALIYSWLSQGCQESPDEMAHILYTNIIKAER</sequence>
<keyword evidence="5" id="KW-1185">Reference proteome</keyword>
<evidence type="ECO:0000313" key="5">
    <source>
        <dbReference type="Proteomes" id="UP000242864"/>
    </source>
</evidence>
<accession>A0AAC9RRQ9</accession>
<feature type="domain" description="HTH tetR-type" evidence="3">
    <location>
        <begin position="6"/>
        <end position="66"/>
    </location>
</feature>
<dbReference type="Gene3D" id="1.10.357.10">
    <property type="entry name" value="Tetracycline Repressor, domain 2"/>
    <property type="match status" value="1"/>
</dbReference>
<keyword evidence="1 2" id="KW-0238">DNA-binding</keyword>
<evidence type="ECO:0000256" key="1">
    <source>
        <dbReference type="ARBA" id="ARBA00023125"/>
    </source>
</evidence>
<dbReference type="AlphaFoldDB" id="A0AAC9RRQ9"/>
<reference evidence="4 5" key="1">
    <citation type="submission" date="2017-04" db="EMBL/GenBank/DDBJ databases">
        <authorList>
            <person name="Veseli I.A."/>
            <person name="Tang C."/>
            <person name="Pombert J.-F."/>
        </authorList>
    </citation>
    <scope>NUCLEOTIDE SEQUENCE [LARGE SCALE GENOMIC DNA]</scope>
    <source>
        <strain evidence="4 5">ATCC 700373</strain>
    </source>
</reference>
<gene>
    <name evidence="4" type="ORF">B5P37_07360</name>
</gene>
<feature type="DNA-binding region" description="H-T-H motif" evidence="2">
    <location>
        <begin position="29"/>
        <end position="48"/>
    </location>
</feature>
<dbReference type="PANTHER" id="PTHR43479:SF7">
    <property type="entry name" value="TETR-FAMILY TRANSCRIPTIONAL REGULATOR"/>
    <property type="match status" value="1"/>
</dbReference>
<dbReference type="SUPFAM" id="SSF46689">
    <property type="entry name" value="Homeodomain-like"/>
    <property type="match status" value="1"/>
</dbReference>
<dbReference type="InterPro" id="IPR009057">
    <property type="entry name" value="Homeodomain-like_sf"/>
</dbReference>
<protein>
    <submittedName>
        <fullName evidence="4">TetR family transcriptional regulator</fullName>
    </submittedName>
</protein>
<dbReference type="Pfam" id="PF14278">
    <property type="entry name" value="TetR_C_8"/>
    <property type="match status" value="1"/>
</dbReference>
<proteinExistence type="predicted"/>
<dbReference type="Pfam" id="PF00440">
    <property type="entry name" value="TetR_N"/>
    <property type="match status" value="1"/>
</dbReference>
<dbReference type="Proteomes" id="UP000242864">
    <property type="component" value="Chromosome"/>
</dbReference>
<dbReference type="RefSeq" id="WP_085237605.1">
    <property type="nucleotide sequence ID" value="NZ_CP020773.1"/>
</dbReference>
<dbReference type="PANTHER" id="PTHR43479">
    <property type="entry name" value="ACREF/ENVCD OPERON REPRESSOR-RELATED"/>
    <property type="match status" value="1"/>
</dbReference>
<dbReference type="GO" id="GO:0003677">
    <property type="term" value="F:DNA binding"/>
    <property type="evidence" value="ECO:0007669"/>
    <property type="project" value="UniProtKB-UniRule"/>
</dbReference>
<evidence type="ECO:0000259" key="3">
    <source>
        <dbReference type="PROSITE" id="PS50977"/>
    </source>
</evidence>
<evidence type="ECO:0000313" key="4">
    <source>
        <dbReference type="EMBL" id="ARJ51133.1"/>
    </source>
</evidence>
<dbReference type="EMBL" id="CP020773">
    <property type="protein sequence ID" value="ARJ51133.1"/>
    <property type="molecule type" value="Genomic_DNA"/>
</dbReference>
<dbReference type="InterPro" id="IPR001647">
    <property type="entry name" value="HTH_TetR"/>
</dbReference>
<name>A0AAC9RRQ9_9STAP</name>
<dbReference type="KEGG" id="slz:B5P37_07360"/>